<feature type="region of interest" description="Disordered" evidence="1">
    <location>
        <begin position="328"/>
        <end position="351"/>
    </location>
</feature>
<evidence type="ECO:0000313" key="3">
    <source>
        <dbReference type="Proteomes" id="UP000007796"/>
    </source>
</evidence>
<dbReference type="GeneID" id="25977544"/>
<proteinExistence type="predicted"/>
<evidence type="ECO:0000313" key="2">
    <source>
        <dbReference type="EMBL" id="EFW98491.1"/>
    </source>
</evidence>
<dbReference type="RefSeq" id="XP_014167974.1">
    <property type="nucleotide sequence ID" value="XM_014312499.1"/>
</dbReference>
<dbReference type="Proteomes" id="UP000007796">
    <property type="component" value="Unassembled WGS sequence"/>
</dbReference>
<feature type="compositionally biased region" description="Basic and acidic residues" evidence="1">
    <location>
        <begin position="255"/>
        <end position="267"/>
    </location>
</feature>
<sequence length="351" mass="38592">MRHVCGSTAPRHRGPGLRGCTGDPGSAVHHTACQKILDEAGISNMHVEVFETSVVSLSGGTAALHRAFEPKYNAFHLTRRRDVVPEITPANKAMMPFLPLPAADGSRQPDQKTHALTSRHVAVRTRHNHDECYIEPSDTNGLIHIAWGATNRFLGELRNLEHCRSEMNRCMWPLQKLHYEDTASKADEEALALLESCENTYLGRVTDLIGNASELSLDAQERRVGQFAFAGKHGLNDDGGWSDWALVALDKAHEMERSDVKDSKDGGGDDSNDAENLFGSNQVSMDDLLSRKRGHLSVVLGLSDDIPIFHKMDTHGFVHFQLPAAAYSAQPPPSPSRKVRPNASQRGTTLQ</sequence>
<dbReference type="EMBL" id="GL630006">
    <property type="protein sequence ID" value="EFW98491.1"/>
    <property type="molecule type" value="Genomic_DNA"/>
</dbReference>
<dbReference type="eggNOG" id="ENOG502QQ65">
    <property type="taxonomic scope" value="Eukaryota"/>
</dbReference>
<feature type="region of interest" description="Disordered" evidence="1">
    <location>
        <begin position="255"/>
        <end position="279"/>
    </location>
</feature>
<reference evidence="2 3" key="1">
    <citation type="journal article" date="2011" name="Proc. Natl. Acad. Sci. U.S.A.">
        <title>Genome and transcriptome analyses of the mountain pine beetle-fungal symbiont Grosmannia clavigera, a lodgepole pine pathogen.</title>
        <authorList>
            <person name="DiGuistini S."/>
            <person name="Wang Y."/>
            <person name="Liao N.Y."/>
            <person name="Taylor G."/>
            <person name="Tanguay P."/>
            <person name="Feau N."/>
            <person name="Henrissat B."/>
            <person name="Chan S.K."/>
            <person name="Hesse-Orce U."/>
            <person name="Alamouti S.M."/>
            <person name="Tsui C.K.M."/>
            <person name="Docking R.T."/>
            <person name="Levasseur A."/>
            <person name="Haridas S."/>
            <person name="Robertson G."/>
            <person name="Birol I."/>
            <person name="Holt R.A."/>
            <person name="Marra M.A."/>
            <person name="Hamelin R.C."/>
            <person name="Hirst M."/>
            <person name="Jones S.J.M."/>
            <person name="Bohlmann J."/>
            <person name="Breuil C."/>
        </authorList>
    </citation>
    <scope>NUCLEOTIDE SEQUENCE [LARGE SCALE GENOMIC DNA]</scope>
    <source>
        <strain evidence="3">kw1407 / UAMH 11150</strain>
    </source>
</reference>
<dbReference type="STRING" id="655863.F0XTX8"/>
<feature type="compositionally biased region" description="Polar residues" evidence="1">
    <location>
        <begin position="342"/>
        <end position="351"/>
    </location>
</feature>
<dbReference type="InParanoid" id="F0XTX8"/>
<organism evidence="3">
    <name type="scientific">Grosmannia clavigera (strain kw1407 / UAMH 11150)</name>
    <name type="common">Blue stain fungus</name>
    <name type="synonym">Graphiocladiella clavigera</name>
    <dbReference type="NCBI Taxonomy" id="655863"/>
    <lineage>
        <taxon>Eukaryota</taxon>
        <taxon>Fungi</taxon>
        <taxon>Dikarya</taxon>
        <taxon>Ascomycota</taxon>
        <taxon>Pezizomycotina</taxon>
        <taxon>Sordariomycetes</taxon>
        <taxon>Sordariomycetidae</taxon>
        <taxon>Ophiostomatales</taxon>
        <taxon>Ophiostomataceae</taxon>
        <taxon>Leptographium</taxon>
    </lineage>
</organism>
<feature type="region of interest" description="Disordered" evidence="1">
    <location>
        <begin position="1"/>
        <end position="22"/>
    </location>
</feature>
<dbReference type="AlphaFoldDB" id="F0XTX8"/>
<protein>
    <submittedName>
        <fullName evidence="2">Uncharacterized protein</fullName>
    </submittedName>
</protein>
<dbReference type="HOGENOM" id="CLU_790011_0_0_1"/>
<keyword evidence="3" id="KW-1185">Reference proteome</keyword>
<accession>F0XTX8</accession>
<gene>
    <name evidence="2" type="ORF">CMQ_4343</name>
</gene>
<dbReference type="OrthoDB" id="5424209at2759"/>
<name>F0XTX8_GROCL</name>
<evidence type="ECO:0000256" key="1">
    <source>
        <dbReference type="SAM" id="MobiDB-lite"/>
    </source>
</evidence>